<keyword evidence="1" id="KW-0472">Membrane</keyword>
<dbReference type="RefSeq" id="WP_143147679.1">
    <property type="nucleotide sequence ID" value="NZ_FQXP01000005.1"/>
</dbReference>
<organism evidence="2 3">
    <name type="scientific">Clostridium collagenovorans DSM 3089</name>
    <dbReference type="NCBI Taxonomy" id="1121306"/>
    <lineage>
        <taxon>Bacteria</taxon>
        <taxon>Bacillati</taxon>
        <taxon>Bacillota</taxon>
        <taxon>Clostridia</taxon>
        <taxon>Eubacteriales</taxon>
        <taxon>Clostridiaceae</taxon>
        <taxon>Clostridium</taxon>
    </lineage>
</organism>
<dbReference type="Proteomes" id="UP000184526">
    <property type="component" value="Unassembled WGS sequence"/>
</dbReference>
<gene>
    <name evidence="2" type="ORF">SAMN02745196_01396</name>
</gene>
<reference evidence="2 3" key="1">
    <citation type="submission" date="2016-11" db="EMBL/GenBank/DDBJ databases">
        <authorList>
            <person name="Jaros S."/>
            <person name="Januszkiewicz K."/>
            <person name="Wedrychowicz H."/>
        </authorList>
    </citation>
    <scope>NUCLEOTIDE SEQUENCE [LARGE SCALE GENOMIC DNA]</scope>
    <source>
        <strain evidence="2 3">DSM 3089</strain>
    </source>
</reference>
<proteinExistence type="predicted"/>
<feature type="transmembrane region" description="Helical" evidence="1">
    <location>
        <begin position="6"/>
        <end position="27"/>
    </location>
</feature>
<evidence type="ECO:0000313" key="2">
    <source>
        <dbReference type="EMBL" id="SHH79399.1"/>
    </source>
</evidence>
<dbReference type="AlphaFoldDB" id="A0A1M5VVR5"/>
<dbReference type="EMBL" id="FQXP01000005">
    <property type="protein sequence ID" value="SHH79399.1"/>
    <property type="molecule type" value="Genomic_DNA"/>
</dbReference>
<accession>A0A1M5VVR5</accession>
<keyword evidence="1" id="KW-0812">Transmembrane</keyword>
<protein>
    <recommendedName>
        <fullName evidence="4">YtxH-like protein</fullName>
    </recommendedName>
</protein>
<dbReference type="STRING" id="1121306.SAMN02745196_01396"/>
<name>A0A1M5VVR5_9CLOT</name>
<keyword evidence="3" id="KW-1185">Reference proteome</keyword>
<evidence type="ECO:0000256" key="1">
    <source>
        <dbReference type="SAM" id="Phobius"/>
    </source>
</evidence>
<sequence length="58" mass="6482">MNGKFIGGMALGLMVGAAAEMAVMPYMDKKTKRKVRKKVNMAKNRMYDMGGNMMSMMK</sequence>
<evidence type="ECO:0008006" key="4">
    <source>
        <dbReference type="Google" id="ProtNLM"/>
    </source>
</evidence>
<evidence type="ECO:0000313" key="3">
    <source>
        <dbReference type="Proteomes" id="UP000184526"/>
    </source>
</evidence>
<keyword evidence="1" id="KW-1133">Transmembrane helix</keyword>